<dbReference type="InterPro" id="IPR006700">
    <property type="entry name" value="RsmE"/>
</dbReference>
<dbReference type="Proteomes" id="UP000003781">
    <property type="component" value="Unassembled WGS sequence"/>
</dbReference>
<evidence type="ECO:0000256" key="7">
    <source>
        <dbReference type="ARBA" id="ARBA00022603"/>
    </source>
</evidence>
<dbReference type="Pfam" id="PF20260">
    <property type="entry name" value="PUA_4"/>
    <property type="match status" value="1"/>
</dbReference>
<evidence type="ECO:0000256" key="5">
    <source>
        <dbReference type="ARBA" id="ARBA00022490"/>
    </source>
</evidence>
<dbReference type="RefSeq" id="WP_008277678.1">
    <property type="nucleotide sequence ID" value="NZ_AAXW01000050.1"/>
</dbReference>
<evidence type="ECO:0000256" key="8">
    <source>
        <dbReference type="ARBA" id="ARBA00022679"/>
    </source>
</evidence>
<evidence type="ECO:0000256" key="3">
    <source>
        <dbReference type="ARBA" id="ARBA00012328"/>
    </source>
</evidence>
<protein>
    <recommendedName>
        <fullName evidence="4 12">Ribosomal RNA small subunit methyltransferase E</fullName>
        <ecNumber evidence="3 12">2.1.1.193</ecNumber>
    </recommendedName>
</protein>
<comment type="function">
    <text evidence="10 12">Specifically methylates the N3 position of the uracil ring of uridine 1498 (m3U1498) in 16S rRNA. Acts on the fully assembled 30S ribosomal subunit.</text>
</comment>
<evidence type="ECO:0000313" key="16">
    <source>
        <dbReference type="Proteomes" id="UP000003781"/>
    </source>
</evidence>
<dbReference type="PIRSF" id="PIRSF015601">
    <property type="entry name" value="MTase_slr0722"/>
    <property type="match status" value="1"/>
</dbReference>
<keyword evidence="8 12" id="KW-0808">Transferase</keyword>
<accession>A3IWC2</accession>
<evidence type="ECO:0000256" key="4">
    <source>
        <dbReference type="ARBA" id="ARBA00013673"/>
    </source>
</evidence>
<comment type="similarity">
    <text evidence="2 12">Belongs to the RNA methyltransferase RsmE family.</text>
</comment>
<keyword evidence="9 12" id="KW-0949">S-adenosyl-L-methionine</keyword>
<evidence type="ECO:0000256" key="9">
    <source>
        <dbReference type="ARBA" id="ARBA00022691"/>
    </source>
</evidence>
<keyword evidence="5 12" id="KW-0963">Cytoplasm</keyword>
<keyword evidence="7 12" id="KW-0489">Methyltransferase</keyword>
<dbReference type="NCBIfam" id="NF008697">
    <property type="entry name" value="PRK11713.4-1"/>
    <property type="match status" value="1"/>
</dbReference>
<dbReference type="SUPFAM" id="SSF88697">
    <property type="entry name" value="PUA domain-like"/>
    <property type="match status" value="1"/>
</dbReference>
<keyword evidence="16" id="KW-1185">Reference proteome</keyword>
<organism evidence="15 16">
    <name type="scientific">Crocosphaera chwakensis CCY0110</name>
    <dbReference type="NCBI Taxonomy" id="391612"/>
    <lineage>
        <taxon>Bacteria</taxon>
        <taxon>Bacillati</taxon>
        <taxon>Cyanobacteriota</taxon>
        <taxon>Cyanophyceae</taxon>
        <taxon>Oscillatoriophycideae</taxon>
        <taxon>Chroococcales</taxon>
        <taxon>Aphanothecaceae</taxon>
        <taxon>Crocosphaera</taxon>
        <taxon>Crocosphaera chwakensis</taxon>
    </lineage>
</organism>
<dbReference type="NCBIfam" id="TIGR00046">
    <property type="entry name" value="RsmE family RNA methyltransferase"/>
    <property type="match status" value="1"/>
</dbReference>
<feature type="domain" description="Ribosomal RNA small subunit methyltransferase E methyltransferase" evidence="13">
    <location>
        <begin position="69"/>
        <end position="230"/>
    </location>
</feature>
<dbReference type="PANTHER" id="PTHR30027">
    <property type="entry name" value="RIBOSOMAL RNA SMALL SUBUNIT METHYLTRANSFERASE E"/>
    <property type="match status" value="1"/>
</dbReference>
<dbReference type="GO" id="GO:0070475">
    <property type="term" value="P:rRNA base methylation"/>
    <property type="evidence" value="ECO:0007669"/>
    <property type="project" value="TreeGrafter"/>
</dbReference>
<evidence type="ECO:0000256" key="2">
    <source>
        <dbReference type="ARBA" id="ARBA00005528"/>
    </source>
</evidence>
<dbReference type="EMBL" id="AAXW01000050">
    <property type="protein sequence ID" value="EAZ89235.1"/>
    <property type="molecule type" value="Genomic_DNA"/>
</dbReference>
<dbReference type="Gene3D" id="3.40.1280.10">
    <property type="match status" value="1"/>
</dbReference>
<evidence type="ECO:0000259" key="13">
    <source>
        <dbReference type="Pfam" id="PF04452"/>
    </source>
</evidence>
<evidence type="ECO:0000256" key="11">
    <source>
        <dbReference type="ARBA" id="ARBA00047944"/>
    </source>
</evidence>
<comment type="caution">
    <text evidence="15">The sequence shown here is derived from an EMBL/GenBank/DDBJ whole genome shotgun (WGS) entry which is preliminary data.</text>
</comment>
<dbReference type="InterPro" id="IPR046886">
    <property type="entry name" value="RsmE_MTase_dom"/>
</dbReference>
<evidence type="ECO:0000256" key="6">
    <source>
        <dbReference type="ARBA" id="ARBA00022552"/>
    </source>
</evidence>
<dbReference type="GO" id="GO:0005737">
    <property type="term" value="C:cytoplasm"/>
    <property type="evidence" value="ECO:0007669"/>
    <property type="project" value="UniProtKB-SubCell"/>
</dbReference>
<sequence length="241" mass="27270">MTYRIIIEPTQKQGDMITLTPEQKHYLKNVLRLKEDSQFIVVDGQNNTYIAKINDDNGQIIEQLNEQTELPINVTLMIALPKGKGFDEVIRSCTELGINTIIPVISQRTLLKPSSHKLERWRKIVKEATEQSERQLVPNILEPISFSEALKKVKQTNQNYYICVTRKKAKHLLTYLLETTTNSITIATGCEGGWTEKEINEAINSGFIPVTLGPRILRAVTAPLVTLSLVASVTEKYHPKD</sequence>
<keyword evidence="6 12" id="KW-0698">rRNA processing</keyword>
<evidence type="ECO:0000259" key="14">
    <source>
        <dbReference type="Pfam" id="PF20260"/>
    </source>
</evidence>
<evidence type="ECO:0000256" key="10">
    <source>
        <dbReference type="ARBA" id="ARBA00025699"/>
    </source>
</evidence>
<dbReference type="AlphaFoldDB" id="A3IWC2"/>
<evidence type="ECO:0000256" key="12">
    <source>
        <dbReference type="PIRNR" id="PIRNR015601"/>
    </source>
</evidence>
<evidence type="ECO:0000313" key="15">
    <source>
        <dbReference type="EMBL" id="EAZ89235.1"/>
    </source>
</evidence>
<dbReference type="SUPFAM" id="SSF75217">
    <property type="entry name" value="alpha/beta knot"/>
    <property type="match status" value="1"/>
</dbReference>
<dbReference type="InterPro" id="IPR046887">
    <property type="entry name" value="RsmE_PUA-like"/>
</dbReference>
<feature type="domain" description="Ribosomal RNA small subunit methyltransferase E PUA-like" evidence="14">
    <location>
        <begin position="19"/>
        <end position="56"/>
    </location>
</feature>
<dbReference type="OrthoDB" id="9815641at2"/>
<dbReference type="InterPro" id="IPR029026">
    <property type="entry name" value="tRNA_m1G_MTases_N"/>
</dbReference>
<gene>
    <name evidence="15" type="ORF">CY0110_06779</name>
</gene>
<dbReference type="InterPro" id="IPR015947">
    <property type="entry name" value="PUA-like_sf"/>
</dbReference>
<comment type="catalytic activity">
    <reaction evidence="11 12">
        <text>uridine(1498) in 16S rRNA + S-adenosyl-L-methionine = N(3)-methyluridine(1498) in 16S rRNA + S-adenosyl-L-homocysteine + H(+)</text>
        <dbReference type="Rhea" id="RHEA:42920"/>
        <dbReference type="Rhea" id="RHEA-COMP:10283"/>
        <dbReference type="Rhea" id="RHEA-COMP:10284"/>
        <dbReference type="ChEBI" id="CHEBI:15378"/>
        <dbReference type="ChEBI" id="CHEBI:57856"/>
        <dbReference type="ChEBI" id="CHEBI:59789"/>
        <dbReference type="ChEBI" id="CHEBI:65315"/>
        <dbReference type="ChEBI" id="CHEBI:74502"/>
        <dbReference type="EC" id="2.1.1.193"/>
    </reaction>
</comment>
<reference evidence="15 16" key="1">
    <citation type="submission" date="2007-03" db="EMBL/GenBank/DDBJ databases">
        <authorList>
            <person name="Stal L."/>
            <person name="Ferriera S."/>
            <person name="Johnson J."/>
            <person name="Kravitz S."/>
            <person name="Beeson K."/>
            <person name="Sutton G."/>
            <person name="Rogers Y.-H."/>
            <person name="Friedman R."/>
            <person name="Frazier M."/>
            <person name="Venter J.C."/>
        </authorList>
    </citation>
    <scope>NUCLEOTIDE SEQUENCE [LARGE SCALE GENOMIC DNA]</scope>
    <source>
        <strain evidence="15 16">CCY0110</strain>
    </source>
</reference>
<dbReference type="InterPro" id="IPR029028">
    <property type="entry name" value="Alpha/beta_knot_MTases"/>
</dbReference>
<dbReference type="CDD" id="cd18084">
    <property type="entry name" value="RsmE-like"/>
    <property type="match status" value="1"/>
</dbReference>
<name>A3IWC2_9CHRO</name>
<evidence type="ECO:0000256" key="1">
    <source>
        <dbReference type="ARBA" id="ARBA00004496"/>
    </source>
</evidence>
<comment type="subcellular location">
    <subcellularLocation>
        <location evidence="1 12">Cytoplasm</location>
    </subcellularLocation>
</comment>
<dbReference type="GO" id="GO:0070042">
    <property type="term" value="F:rRNA (uridine-N3-)-methyltransferase activity"/>
    <property type="evidence" value="ECO:0007669"/>
    <property type="project" value="TreeGrafter"/>
</dbReference>
<proteinExistence type="inferred from homology"/>
<dbReference type="EC" id="2.1.1.193" evidence="3 12"/>
<dbReference type="eggNOG" id="COG1385">
    <property type="taxonomic scope" value="Bacteria"/>
</dbReference>
<dbReference type="PANTHER" id="PTHR30027:SF3">
    <property type="entry name" value="16S RRNA (URACIL(1498)-N(3))-METHYLTRANSFERASE"/>
    <property type="match status" value="1"/>
</dbReference>
<dbReference type="Pfam" id="PF04452">
    <property type="entry name" value="Methyltrans_RNA"/>
    <property type="match status" value="1"/>
</dbReference>